<dbReference type="Proteomes" id="UP000597138">
    <property type="component" value="Unassembled WGS sequence"/>
</dbReference>
<sequence>MLPVRCKAGLKKPTYLPFRDERADSLALNPGFRNWRPLAQEALAVPANLNWPNSRRHLSHQGRSAEVWGDEYQARLAKCEQYERRCRHMMGMSSGKNARPIPRPRRS</sequence>
<evidence type="ECO:0000313" key="1">
    <source>
        <dbReference type="EMBL" id="GGD74005.1"/>
    </source>
</evidence>
<comment type="caution">
    <text evidence="1">The sequence shown here is derived from an EMBL/GenBank/DDBJ whole genome shotgun (WGS) entry which is preliminary data.</text>
</comment>
<gene>
    <name evidence="1" type="ORF">GCM10010985_30570</name>
</gene>
<organism evidence="1 2">
    <name type="scientific">Caballeronia grimmiae</name>
    <dbReference type="NCBI Taxonomy" id="1071679"/>
    <lineage>
        <taxon>Bacteria</taxon>
        <taxon>Pseudomonadati</taxon>
        <taxon>Pseudomonadota</taxon>
        <taxon>Betaproteobacteria</taxon>
        <taxon>Burkholderiales</taxon>
        <taxon>Burkholderiaceae</taxon>
        <taxon>Caballeronia</taxon>
    </lineage>
</organism>
<keyword evidence="2" id="KW-1185">Reference proteome</keyword>
<reference evidence="2" key="1">
    <citation type="journal article" date="2019" name="Int. J. Syst. Evol. Microbiol.">
        <title>The Global Catalogue of Microorganisms (GCM) 10K type strain sequencing project: providing services to taxonomists for standard genome sequencing and annotation.</title>
        <authorList>
            <consortium name="The Broad Institute Genomics Platform"/>
            <consortium name="The Broad Institute Genome Sequencing Center for Infectious Disease"/>
            <person name="Wu L."/>
            <person name="Ma J."/>
        </authorList>
    </citation>
    <scope>NUCLEOTIDE SEQUENCE [LARGE SCALE GENOMIC DNA]</scope>
    <source>
        <strain evidence="2">CGMCC 1.11013</strain>
    </source>
</reference>
<dbReference type="EMBL" id="BMEG01000004">
    <property type="protein sequence ID" value="GGD74005.1"/>
    <property type="molecule type" value="Genomic_DNA"/>
</dbReference>
<name>A0ABQ1RPR5_9BURK</name>
<evidence type="ECO:0000313" key="2">
    <source>
        <dbReference type="Proteomes" id="UP000597138"/>
    </source>
</evidence>
<protein>
    <submittedName>
        <fullName evidence="1">Uncharacterized protein</fullName>
    </submittedName>
</protein>
<proteinExistence type="predicted"/>
<accession>A0ABQ1RPR5</accession>